<keyword evidence="3" id="KW-0378">Hydrolase</keyword>
<dbReference type="PANTHER" id="PTHR10353">
    <property type="entry name" value="GLYCOSYL HYDROLASE"/>
    <property type="match status" value="1"/>
</dbReference>
<dbReference type="SUPFAM" id="SSF51445">
    <property type="entry name" value="(Trans)glycosidases"/>
    <property type="match status" value="1"/>
</dbReference>
<gene>
    <name evidence="7" type="ORF">GE061_012104</name>
</gene>
<dbReference type="PANTHER" id="PTHR10353:SF36">
    <property type="entry name" value="LP05116P"/>
    <property type="match status" value="1"/>
</dbReference>
<keyword evidence="8" id="KW-1185">Reference proteome</keyword>
<evidence type="ECO:0000256" key="6">
    <source>
        <dbReference type="RuleBase" id="RU003690"/>
    </source>
</evidence>
<dbReference type="GO" id="GO:0008422">
    <property type="term" value="F:beta-glucosidase activity"/>
    <property type="evidence" value="ECO:0007669"/>
    <property type="project" value="TreeGrafter"/>
</dbReference>
<evidence type="ECO:0000256" key="1">
    <source>
        <dbReference type="ARBA" id="ARBA00010838"/>
    </source>
</evidence>
<evidence type="ECO:0000256" key="3">
    <source>
        <dbReference type="ARBA" id="ARBA00022801"/>
    </source>
</evidence>
<dbReference type="Pfam" id="PF00232">
    <property type="entry name" value="Glyco_hydro_1"/>
    <property type="match status" value="1"/>
</dbReference>
<keyword evidence="5" id="KW-0326">Glycosidase</keyword>
<dbReference type="OrthoDB" id="65569at2759"/>
<dbReference type="Gene3D" id="3.20.20.80">
    <property type="entry name" value="Glycosidases"/>
    <property type="match status" value="1"/>
</dbReference>
<dbReference type="InterPro" id="IPR033132">
    <property type="entry name" value="GH_1_N_CS"/>
</dbReference>
<proteinExistence type="inferred from homology"/>
<comment type="caution">
    <text evidence="7">The sequence shown here is derived from an EMBL/GenBank/DDBJ whole genome shotgun (WGS) entry which is preliminary data.</text>
</comment>
<dbReference type="EMBL" id="WIXP02000004">
    <property type="protein sequence ID" value="KAF6211591.1"/>
    <property type="molecule type" value="Genomic_DNA"/>
</dbReference>
<evidence type="ECO:0000256" key="2">
    <source>
        <dbReference type="ARBA" id="ARBA00011738"/>
    </source>
</evidence>
<keyword evidence="4" id="KW-0325">Glycoprotein</keyword>
<evidence type="ECO:0000313" key="8">
    <source>
        <dbReference type="Proteomes" id="UP000466442"/>
    </source>
</evidence>
<comment type="similarity">
    <text evidence="1 6">Belongs to the glycosyl hydrolase 1 family.</text>
</comment>
<dbReference type="FunFam" id="3.20.20.80:FF:000013">
    <property type="entry name" value="lactase-phlorizin hydrolase"/>
    <property type="match status" value="1"/>
</dbReference>
<evidence type="ECO:0000313" key="7">
    <source>
        <dbReference type="EMBL" id="KAF6211591.1"/>
    </source>
</evidence>
<comment type="subunit">
    <text evidence="2">Homodimer.</text>
</comment>
<protein>
    <recommendedName>
        <fullName evidence="9">Beta-glucosidase</fullName>
    </recommendedName>
</protein>
<sequence length="480" mass="55782">MSEETSSGDRRQRFPDGFLFGTGTSAHQVEGAWNTDGKGESIWDKIVHDRPEKVADRTNADVACDSYHLYKEDVKIIKELGFDFYRFSISWPRVLPTGEAHIVNDLGVKYYNNLIDELLKNNIQPMVTMYHWDLPQRLQDLGGWLNPMITDFFREYARLLFKLFGDRVKLWNTINEPEMIAIGYGNATMAPCIKLFGYGEYLAAHHMLIAHAKAYRVYDEEFRPTQQGRVTIALNSMYHFPKTESKEDLEAAERAMQFQLGWFADPIYGPNGDYPPAMREYIDKASKKEGRSKSVLPTFTPEEVKLIKGSFDFFAFQHYTSCQVSDDPEGKFQPWYTHKYVNISFSDCKSGKQSSHVVWLKEVPEGFRKSLKWIKDRYGNPEVIVTECGYGDWKEYDGLEDDNRINYYRTYLEEMMEAILEDGCDVRGFAAWSLLDNYEWFEGLRSTFGIVHVDYSSAERKRTPKKSAKFFQSLIARRTL</sequence>
<name>A0A8S9XTF6_APOLU</name>
<reference evidence="7" key="1">
    <citation type="journal article" date="2021" name="Mol. Ecol. Resour.">
        <title>Apolygus lucorum genome provides insights into omnivorousness and mesophyll feeding.</title>
        <authorList>
            <person name="Liu Y."/>
            <person name="Liu H."/>
            <person name="Wang H."/>
            <person name="Huang T."/>
            <person name="Liu B."/>
            <person name="Yang B."/>
            <person name="Yin L."/>
            <person name="Li B."/>
            <person name="Zhang Y."/>
            <person name="Zhang S."/>
            <person name="Jiang F."/>
            <person name="Zhang X."/>
            <person name="Ren Y."/>
            <person name="Wang B."/>
            <person name="Wang S."/>
            <person name="Lu Y."/>
            <person name="Wu K."/>
            <person name="Fan W."/>
            <person name="Wang G."/>
        </authorList>
    </citation>
    <scope>NUCLEOTIDE SEQUENCE</scope>
    <source>
        <strain evidence="7">12Hb</strain>
    </source>
</reference>
<evidence type="ECO:0008006" key="9">
    <source>
        <dbReference type="Google" id="ProtNLM"/>
    </source>
</evidence>
<dbReference type="AlphaFoldDB" id="A0A8S9XTF6"/>
<organism evidence="7 8">
    <name type="scientific">Apolygus lucorum</name>
    <name type="common">Small green plant bug</name>
    <name type="synonym">Lygocoris lucorum</name>
    <dbReference type="NCBI Taxonomy" id="248454"/>
    <lineage>
        <taxon>Eukaryota</taxon>
        <taxon>Metazoa</taxon>
        <taxon>Ecdysozoa</taxon>
        <taxon>Arthropoda</taxon>
        <taxon>Hexapoda</taxon>
        <taxon>Insecta</taxon>
        <taxon>Pterygota</taxon>
        <taxon>Neoptera</taxon>
        <taxon>Paraneoptera</taxon>
        <taxon>Hemiptera</taxon>
        <taxon>Heteroptera</taxon>
        <taxon>Panheteroptera</taxon>
        <taxon>Cimicomorpha</taxon>
        <taxon>Miridae</taxon>
        <taxon>Mirini</taxon>
        <taxon>Apolygus</taxon>
    </lineage>
</organism>
<dbReference type="InterPro" id="IPR017853">
    <property type="entry name" value="GH"/>
</dbReference>
<dbReference type="GO" id="GO:0005975">
    <property type="term" value="P:carbohydrate metabolic process"/>
    <property type="evidence" value="ECO:0007669"/>
    <property type="project" value="InterPro"/>
</dbReference>
<dbReference type="PROSITE" id="PS00653">
    <property type="entry name" value="GLYCOSYL_HYDROL_F1_2"/>
    <property type="match status" value="1"/>
</dbReference>
<dbReference type="InterPro" id="IPR001360">
    <property type="entry name" value="Glyco_hydro_1"/>
</dbReference>
<dbReference type="Proteomes" id="UP000466442">
    <property type="component" value="Unassembled WGS sequence"/>
</dbReference>
<evidence type="ECO:0000256" key="5">
    <source>
        <dbReference type="ARBA" id="ARBA00023295"/>
    </source>
</evidence>
<dbReference type="PRINTS" id="PR00131">
    <property type="entry name" value="GLHYDRLASE1"/>
</dbReference>
<accession>A0A8S9XTF6</accession>
<evidence type="ECO:0000256" key="4">
    <source>
        <dbReference type="ARBA" id="ARBA00023180"/>
    </source>
</evidence>